<keyword evidence="3" id="KW-1185">Reference proteome</keyword>
<evidence type="ECO:0000313" key="2">
    <source>
        <dbReference type="EMBL" id="RAO64745.1"/>
    </source>
</evidence>
<name>A0A364KMH5_TALAM</name>
<proteinExistence type="predicted"/>
<reference evidence="2 3" key="1">
    <citation type="journal article" date="2017" name="Biotechnol. Biofuels">
        <title>Differential beta-glucosidase expression as a function of carbon source availability in Talaromyces amestolkiae: a genomic and proteomic approach.</title>
        <authorList>
            <person name="de Eugenio L.I."/>
            <person name="Mendez-Liter J.A."/>
            <person name="Nieto-Dominguez M."/>
            <person name="Alonso L."/>
            <person name="Gil-Munoz J."/>
            <person name="Barriuso J."/>
            <person name="Prieto A."/>
            <person name="Martinez M.J."/>
        </authorList>
    </citation>
    <scope>NUCLEOTIDE SEQUENCE [LARGE SCALE GENOMIC DNA]</scope>
    <source>
        <strain evidence="2 3">CIB</strain>
    </source>
</reference>
<feature type="compositionally biased region" description="Basic and acidic residues" evidence="1">
    <location>
        <begin position="78"/>
        <end position="94"/>
    </location>
</feature>
<protein>
    <submittedName>
        <fullName evidence="2">Uncharacterized protein</fullName>
    </submittedName>
</protein>
<organism evidence="2 3">
    <name type="scientific">Talaromyces amestolkiae</name>
    <dbReference type="NCBI Taxonomy" id="1196081"/>
    <lineage>
        <taxon>Eukaryota</taxon>
        <taxon>Fungi</taxon>
        <taxon>Dikarya</taxon>
        <taxon>Ascomycota</taxon>
        <taxon>Pezizomycotina</taxon>
        <taxon>Eurotiomycetes</taxon>
        <taxon>Eurotiomycetidae</taxon>
        <taxon>Eurotiales</taxon>
        <taxon>Trichocomaceae</taxon>
        <taxon>Talaromyces</taxon>
        <taxon>Talaromyces sect. Talaromyces</taxon>
    </lineage>
</organism>
<dbReference type="Proteomes" id="UP000249363">
    <property type="component" value="Unassembled WGS sequence"/>
</dbReference>
<gene>
    <name evidence="2" type="ORF">BHQ10_000757</name>
</gene>
<dbReference type="OrthoDB" id="4227574at2759"/>
<feature type="region of interest" description="Disordered" evidence="1">
    <location>
        <begin position="199"/>
        <end position="272"/>
    </location>
</feature>
<sequence>MNSESTNIDAINTSTRTNTDFTDGNNTMNNLNNNNTDYNNDYTQNKTDSFNYNADNKRDNLRQGVSQPAETATTNTDSFERDSAPRESVGRGFEDSESGNRNFENRDTQSRNFEDRNVENREVEDREIDNRDSNRDVNTDSTNQDDVPKKGVAGVIHSNFGADKTTTSTFEKSQGEKYGENFDETGAKIKGRFSVDESAAASGSGGATGGGEYSMGGKQGAKAGKDTNVPSEHGSHGSGTQKESFGHKLMDKAEGIMHRHHHDKAESRTDVQ</sequence>
<feature type="compositionally biased region" description="Polar residues" evidence="1">
    <location>
        <begin position="63"/>
        <end position="77"/>
    </location>
</feature>
<dbReference type="AlphaFoldDB" id="A0A364KMH5"/>
<dbReference type="EMBL" id="MIKG01000001">
    <property type="protein sequence ID" value="RAO64745.1"/>
    <property type="molecule type" value="Genomic_DNA"/>
</dbReference>
<feature type="compositionally biased region" description="Basic and acidic residues" evidence="1">
    <location>
        <begin position="244"/>
        <end position="272"/>
    </location>
</feature>
<evidence type="ECO:0000313" key="3">
    <source>
        <dbReference type="Proteomes" id="UP000249363"/>
    </source>
</evidence>
<feature type="compositionally biased region" description="Basic and acidic residues" evidence="1">
    <location>
        <begin position="103"/>
        <end position="138"/>
    </location>
</feature>
<feature type="compositionally biased region" description="Low complexity" evidence="1">
    <location>
        <begin position="22"/>
        <end position="48"/>
    </location>
</feature>
<dbReference type="RefSeq" id="XP_040729262.1">
    <property type="nucleotide sequence ID" value="XM_040880279.1"/>
</dbReference>
<dbReference type="GeneID" id="63789974"/>
<comment type="caution">
    <text evidence="2">The sequence shown here is derived from an EMBL/GenBank/DDBJ whole genome shotgun (WGS) entry which is preliminary data.</text>
</comment>
<feature type="compositionally biased region" description="Polar residues" evidence="1">
    <location>
        <begin position="1"/>
        <end position="21"/>
    </location>
</feature>
<feature type="compositionally biased region" description="Gly residues" evidence="1">
    <location>
        <begin position="203"/>
        <end position="219"/>
    </location>
</feature>
<accession>A0A364KMH5</accession>
<evidence type="ECO:0000256" key="1">
    <source>
        <dbReference type="SAM" id="MobiDB-lite"/>
    </source>
</evidence>
<feature type="region of interest" description="Disordered" evidence="1">
    <location>
        <begin position="1"/>
        <end position="182"/>
    </location>
</feature>